<keyword evidence="2" id="KW-1185">Reference proteome</keyword>
<protein>
    <submittedName>
        <fullName evidence="1">Uncharacterized protein</fullName>
    </submittedName>
</protein>
<reference evidence="1" key="1">
    <citation type="submission" date="2023-03" db="EMBL/GenBank/DDBJ databases">
        <authorList>
            <person name="Steffen K."/>
            <person name="Cardenas P."/>
        </authorList>
    </citation>
    <scope>NUCLEOTIDE SEQUENCE</scope>
</reference>
<evidence type="ECO:0000313" key="1">
    <source>
        <dbReference type="EMBL" id="CAI8022167.1"/>
    </source>
</evidence>
<dbReference type="AlphaFoldDB" id="A0AA35WQ39"/>
<proteinExistence type="predicted"/>
<dbReference type="EMBL" id="CASHTH010001943">
    <property type="protein sequence ID" value="CAI8022167.1"/>
    <property type="molecule type" value="Genomic_DNA"/>
</dbReference>
<dbReference type="Proteomes" id="UP001174909">
    <property type="component" value="Unassembled WGS sequence"/>
</dbReference>
<feature type="non-terminal residue" evidence="1">
    <location>
        <position position="65"/>
    </location>
</feature>
<comment type="caution">
    <text evidence="1">The sequence shown here is derived from an EMBL/GenBank/DDBJ whole genome shotgun (WGS) entry which is preliminary data.</text>
</comment>
<accession>A0AA35WQ39</accession>
<sequence length="65" mass="7191">MCHLSGSGGRETFQLPFSRAMWHSFSQLSSLVPQLVLHLPGLSLLPLLDGRSMKEILREIGNTSL</sequence>
<name>A0AA35WQ39_GEOBA</name>
<evidence type="ECO:0000313" key="2">
    <source>
        <dbReference type="Proteomes" id="UP001174909"/>
    </source>
</evidence>
<organism evidence="1 2">
    <name type="scientific">Geodia barretti</name>
    <name type="common">Barrett's horny sponge</name>
    <dbReference type="NCBI Taxonomy" id="519541"/>
    <lineage>
        <taxon>Eukaryota</taxon>
        <taxon>Metazoa</taxon>
        <taxon>Porifera</taxon>
        <taxon>Demospongiae</taxon>
        <taxon>Heteroscleromorpha</taxon>
        <taxon>Tetractinellida</taxon>
        <taxon>Astrophorina</taxon>
        <taxon>Geodiidae</taxon>
        <taxon>Geodia</taxon>
    </lineage>
</organism>
<gene>
    <name evidence="1" type="ORF">GBAR_LOCUS13040</name>
</gene>